<evidence type="ECO:0008006" key="3">
    <source>
        <dbReference type="Google" id="ProtNLM"/>
    </source>
</evidence>
<name>A0AB35I0I9_MICTH</name>
<gene>
    <name evidence="1" type="ORF">OQJ68_15925</name>
</gene>
<evidence type="ECO:0000313" key="2">
    <source>
        <dbReference type="Proteomes" id="UP001209730"/>
    </source>
</evidence>
<dbReference type="Proteomes" id="UP001209730">
    <property type="component" value="Unassembled WGS sequence"/>
</dbReference>
<dbReference type="AlphaFoldDB" id="A0AB35I0I9"/>
<proteinExistence type="predicted"/>
<evidence type="ECO:0000313" key="1">
    <source>
        <dbReference type="EMBL" id="MCX2803278.1"/>
    </source>
</evidence>
<comment type="caution">
    <text evidence="1">The sequence shown here is derived from an EMBL/GenBank/DDBJ whole genome shotgun (WGS) entry which is preliminary data.</text>
</comment>
<sequence length="124" mass="13835">MNRYIAIILTLFLSSCASYKVVPEGELKKLPEGEKVSIKKQNEWPEGAHCFEPLFYVLSLGIIPTHCVDTYTVTAESNELGTVKVTSMQGWVTLLMSPFPVWQYGFGTEKDVESNVSSLIEVAE</sequence>
<dbReference type="EMBL" id="JAPHQB010000041">
    <property type="protein sequence ID" value="MCX2803278.1"/>
    <property type="molecule type" value="Genomic_DNA"/>
</dbReference>
<organism evidence="1 2">
    <name type="scientific">Microbulbifer thermotolerans</name>
    <dbReference type="NCBI Taxonomy" id="252514"/>
    <lineage>
        <taxon>Bacteria</taxon>
        <taxon>Pseudomonadati</taxon>
        <taxon>Pseudomonadota</taxon>
        <taxon>Gammaproteobacteria</taxon>
        <taxon>Cellvibrionales</taxon>
        <taxon>Microbulbiferaceae</taxon>
        <taxon>Microbulbifer</taxon>
    </lineage>
</organism>
<protein>
    <recommendedName>
        <fullName evidence="3">Lipoprotein</fullName>
    </recommendedName>
</protein>
<dbReference type="RefSeq" id="WP_156481469.1">
    <property type="nucleotide sequence ID" value="NZ_CP014864.1"/>
</dbReference>
<accession>A0AB35I0I9</accession>
<reference evidence="1" key="1">
    <citation type="submission" date="2022-11" db="EMBL/GenBank/DDBJ databases">
        <title>Chitin-degrading and fungicidal potential of chitinolytic bacterial strains from marine environment of the Pacific Ocean regions.</title>
        <authorList>
            <person name="Pentekhina I."/>
            <person name="Nedashkovskaya O."/>
            <person name="Seitkalieva A."/>
            <person name="Podvolotskaya A."/>
            <person name="Tekutyeva L."/>
            <person name="Balabanova L."/>
        </authorList>
    </citation>
    <scope>NUCLEOTIDE SEQUENCE</scope>
    <source>
        <strain evidence="1">KMM 6838</strain>
    </source>
</reference>
<dbReference type="PROSITE" id="PS51257">
    <property type="entry name" value="PROKAR_LIPOPROTEIN"/>
    <property type="match status" value="1"/>
</dbReference>
<dbReference type="GeneID" id="76608561"/>